<dbReference type="EMBL" id="CP001928">
    <property type="protein sequence ID" value="ADI37721.1"/>
    <property type="molecule type" value="Genomic_DNA"/>
</dbReference>
<gene>
    <name evidence="2" type="ordered locus">wcw_0347</name>
</gene>
<keyword evidence="1" id="KW-0472">Membrane</keyword>
<reference evidence="2 3" key="1">
    <citation type="journal article" date="2010" name="PLoS ONE">
        <title>The Waddlia genome: a window into chlamydial biology.</title>
        <authorList>
            <person name="Bertelli C."/>
            <person name="Collyn F."/>
            <person name="Croxatto A."/>
            <person name="Ruckert C."/>
            <person name="Polkinghorne A."/>
            <person name="Kebbi-Beghdadi C."/>
            <person name="Goesmann A."/>
            <person name="Vaughan L."/>
            <person name="Greub G."/>
        </authorList>
    </citation>
    <scope>NUCLEOTIDE SEQUENCE [LARGE SCALE GENOMIC DNA]</scope>
    <source>
        <strain evidence="3">ATCC VR-1470 / WSU 86-1044</strain>
    </source>
</reference>
<organism evidence="2 3">
    <name type="scientific">Waddlia chondrophila (strain ATCC VR-1470 / WSU 86-1044)</name>
    <dbReference type="NCBI Taxonomy" id="716544"/>
    <lineage>
        <taxon>Bacteria</taxon>
        <taxon>Pseudomonadati</taxon>
        <taxon>Chlamydiota</taxon>
        <taxon>Chlamydiia</taxon>
        <taxon>Parachlamydiales</taxon>
        <taxon>Waddliaceae</taxon>
        <taxon>Waddlia</taxon>
    </lineage>
</organism>
<proteinExistence type="predicted"/>
<dbReference type="STRING" id="716544.wcw_0347"/>
<keyword evidence="3" id="KW-1185">Reference proteome</keyword>
<dbReference type="HOGENOM" id="CLU_1593879_0_0_0"/>
<protein>
    <submittedName>
        <fullName evidence="2">Uncharacterized protein</fullName>
    </submittedName>
</protein>
<feature type="transmembrane region" description="Helical" evidence="1">
    <location>
        <begin position="42"/>
        <end position="62"/>
    </location>
</feature>
<evidence type="ECO:0000313" key="2">
    <source>
        <dbReference type="EMBL" id="ADI37721.1"/>
    </source>
</evidence>
<dbReference type="AlphaFoldDB" id="D6YUB0"/>
<name>D6YUB0_WADCW</name>
<evidence type="ECO:0000313" key="3">
    <source>
        <dbReference type="Proteomes" id="UP000001505"/>
    </source>
</evidence>
<keyword evidence="1" id="KW-1133">Transmembrane helix</keyword>
<dbReference type="Proteomes" id="UP000001505">
    <property type="component" value="Chromosome"/>
</dbReference>
<dbReference type="RefSeq" id="WP_013181449.1">
    <property type="nucleotide sequence ID" value="NC_014225.1"/>
</dbReference>
<dbReference type="KEGG" id="wch:wcw_0347"/>
<keyword evidence="1" id="KW-0812">Transmembrane</keyword>
<evidence type="ECO:0000256" key="1">
    <source>
        <dbReference type="SAM" id="Phobius"/>
    </source>
</evidence>
<accession>D6YUB0</accession>
<sequence length="167" mass="17747">MDLQTIAHYTFPASARDIGTGVYHLAKGNATKEQCQKLVAGAIRVTIAALAAISLVAASVLLPSPLNLLGSLIIVIPLRIVDAETATLLSGTTGIVSGLRECALGISAIAQGIHSGPPKLLLGTLETGFYWLITRMPRDIQIYRGRFAENIDDFAKSWGSQLHLKLA</sequence>